<dbReference type="InterPro" id="IPR011051">
    <property type="entry name" value="RmlC_Cupin_sf"/>
</dbReference>
<dbReference type="EMBL" id="BARU01031863">
    <property type="protein sequence ID" value="GAH64480.1"/>
    <property type="molecule type" value="Genomic_DNA"/>
</dbReference>
<dbReference type="GO" id="GO:0046872">
    <property type="term" value="F:metal ion binding"/>
    <property type="evidence" value="ECO:0007669"/>
    <property type="project" value="UniProtKB-KW"/>
</dbReference>
<comment type="caution">
    <text evidence="3">The sequence shown here is derived from an EMBL/GenBank/DDBJ whole genome shotgun (WGS) entry which is preliminary data.</text>
</comment>
<feature type="non-terminal residue" evidence="3">
    <location>
        <position position="1"/>
    </location>
</feature>
<dbReference type="PANTHER" id="PTHR35848:SF6">
    <property type="entry name" value="CUPIN TYPE-2 DOMAIN-CONTAINING PROTEIN"/>
    <property type="match status" value="1"/>
</dbReference>
<name>X1I5D4_9ZZZZ</name>
<dbReference type="PANTHER" id="PTHR35848">
    <property type="entry name" value="OXALATE-BINDING PROTEIN"/>
    <property type="match status" value="1"/>
</dbReference>
<reference evidence="3" key="1">
    <citation type="journal article" date="2014" name="Front. Microbiol.">
        <title>High frequency of phylogenetically diverse reductive dehalogenase-homologous genes in deep subseafloor sedimentary metagenomes.</title>
        <authorList>
            <person name="Kawai M."/>
            <person name="Futagami T."/>
            <person name="Toyoda A."/>
            <person name="Takaki Y."/>
            <person name="Nishi S."/>
            <person name="Hori S."/>
            <person name="Arai W."/>
            <person name="Tsubouchi T."/>
            <person name="Morono Y."/>
            <person name="Uchiyama I."/>
            <person name="Ito T."/>
            <person name="Fujiyama A."/>
            <person name="Inagaki F."/>
            <person name="Takami H."/>
        </authorList>
    </citation>
    <scope>NUCLEOTIDE SEQUENCE</scope>
    <source>
        <strain evidence="3">Expedition CK06-06</strain>
    </source>
</reference>
<keyword evidence="1" id="KW-0479">Metal-binding</keyword>
<dbReference type="Pfam" id="PF07883">
    <property type="entry name" value="Cupin_2"/>
    <property type="match status" value="1"/>
</dbReference>
<accession>X1I5D4</accession>
<sequence>GYDKATVLFSHIPPGSSSGMHAHPASDEIMYCVGRGECTIDGEKIKIETDSVIVAPRGVEHECRNTSETETLKLFCVYLPPLKLSELLVELAKKTKEYLAGK</sequence>
<proteinExistence type="predicted"/>
<feature type="domain" description="Cupin type-2" evidence="2">
    <location>
        <begin position="10"/>
        <end position="78"/>
    </location>
</feature>
<dbReference type="InterPro" id="IPR051610">
    <property type="entry name" value="GPI/OXD"/>
</dbReference>
<evidence type="ECO:0000313" key="3">
    <source>
        <dbReference type="EMBL" id="GAH64480.1"/>
    </source>
</evidence>
<gene>
    <name evidence="3" type="ORF">S03H2_50339</name>
</gene>
<dbReference type="SUPFAM" id="SSF51182">
    <property type="entry name" value="RmlC-like cupins"/>
    <property type="match status" value="1"/>
</dbReference>
<dbReference type="InterPro" id="IPR014710">
    <property type="entry name" value="RmlC-like_jellyroll"/>
</dbReference>
<dbReference type="Gene3D" id="2.60.120.10">
    <property type="entry name" value="Jelly Rolls"/>
    <property type="match status" value="1"/>
</dbReference>
<dbReference type="AlphaFoldDB" id="X1I5D4"/>
<organism evidence="3">
    <name type="scientific">marine sediment metagenome</name>
    <dbReference type="NCBI Taxonomy" id="412755"/>
    <lineage>
        <taxon>unclassified sequences</taxon>
        <taxon>metagenomes</taxon>
        <taxon>ecological metagenomes</taxon>
    </lineage>
</organism>
<evidence type="ECO:0000259" key="2">
    <source>
        <dbReference type="Pfam" id="PF07883"/>
    </source>
</evidence>
<evidence type="ECO:0000256" key="1">
    <source>
        <dbReference type="ARBA" id="ARBA00022723"/>
    </source>
</evidence>
<protein>
    <recommendedName>
        <fullName evidence="2">Cupin type-2 domain-containing protein</fullName>
    </recommendedName>
</protein>
<dbReference type="InterPro" id="IPR013096">
    <property type="entry name" value="Cupin_2"/>
</dbReference>